<comment type="caution">
    <text evidence="1">The sequence shown here is derived from an EMBL/GenBank/DDBJ whole genome shotgun (WGS) entry which is preliminary data.</text>
</comment>
<name>A0A813HRF2_POLGL</name>
<accession>A0A813HRF2</accession>
<proteinExistence type="predicted"/>
<protein>
    <submittedName>
        <fullName evidence="1">Uncharacterized protein</fullName>
    </submittedName>
</protein>
<dbReference type="Proteomes" id="UP000654075">
    <property type="component" value="Unassembled WGS sequence"/>
</dbReference>
<organism evidence="1 2">
    <name type="scientific">Polarella glacialis</name>
    <name type="common">Dinoflagellate</name>
    <dbReference type="NCBI Taxonomy" id="89957"/>
    <lineage>
        <taxon>Eukaryota</taxon>
        <taxon>Sar</taxon>
        <taxon>Alveolata</taxon>
        <taxon>Dinophyceae</taxon>
        <taxon>Suessiales</taxon>
        <taxon>Suessiaceae</taxon>
        <taxon>Polarella</taxon>
    </lineage>
</organism>
<dbReference type="EMBL" id="CAJNNV010032471">
    <property type="protein sequence ID" value="CAE8640077.1"/>
    <property type="molecule type" value="Genomic_DNA"/>
</dbReference>
<sequence length="121" mass="13467">MTAGVACCCQWSATQQRCTWVSQFVNRILETFKGATVLIENLSRGGCDIRCLLSSIIMTQLHSKHAPDMVIFDFDKNGLGEIEEILRVAHFFLPSKLSVILWNGPRVSLLLRAIASSKKAN</sequence>
<gene>
    <name evidence="1" type="ORF">PGLA1383_LOCUS55026</name>
</gene>
<dbReference type="AlphaFoldDB" id="A0A813HRF2"/>
<keyword evidence="2" id="KW-1185">Reference proteome</keyword>
<evidence type="ECO:0000313" key="1">
    <source>
        <dbReference type="EMBL" id="CAE8640077.1"/>
    </source>
</evidence>
<reference evidence="1" key="1">
    <citation type="submission" date="2021-02" db="EMBL/GenBank/DDBJ databases">
        <authorList>
            <person name="Dougan E. K."/>
            <person name="Rhodes N."/>
            <person name="Thang M."/>
            <person name="Chan C."/>
        </authorList>
    </citation>
    <scope>NUCLEOTIDE SEQUENCE</scope>
</reference>
<evidence type="ECO:0000313" key="2">
    <source>
        <dbReference type="Proteomes" id="UP000654075"/>
    </source>
</evidence>